<reference evidence="10" key="1">
    <citation type="submission" date="2018-06" db="EMBL/GenBank/DDBJ databases">
        <authorList>
            <person name="Zhirakovskaya E."/>
        </authorList>
    </citation>
    <scope>NUCLEOTIDE SEQUENCE</scope>
</reference>
<dbReference type="InterPro" id="IPR002898">
    <property type="entry name" value="MotA_ExbB_proton_chnl"/>
</dbReference>
<feature type="transmembrane region" description="Helical" evidence="8">
    <location>
        <begin position="145"/>
        <end position="166"/>
    </location>
</feature>
<evidence type="ECO:0000256" key="6">
    <source>
        <dbReference type="ARBA" id="ARBA00022989"/>
    </source>
</evidence>
<dbReference type="PROSITE" id="PS01307">
    <property type="entry name" value="MOTA"/>
    <property type="match status" value="1"/>
</dbReference>
<dbReference type="InterPro" id="IPR047055">
    <property type="entry name" value="MotA-like"/>
</dbReference>
<comment type="similarity">
    <text evidence="2">Belongs to the MotA family.</text>
</comment>
<dbReference type="GO" id="GO:0005886">
    <property type="term" value="C:plasma membrane"/>
    <property type="evidence" value="ECO:0007669"/>
    <property type="project" value="UniProtKB-SubCell"/>
</dbReference>
<name>A0A3B0WL66_9ZZZZ</name>
<accession>A0A3B0WL66</accession>
<keyword evidence="4" id="KW-1003">Cell membrane</keyword>
<keyword evidence="10" id="KW-0966">Cell projection</keyword>
<dbReference type="PANTHER" id="PTHR30433:SF2">
    <property type="entry name" value="MOTILITY PROTEIN A"/>
    <property type="match status" value="1"/>
</dbReference>
<gene>
    <name evidence="10" type="ORF">MNBD_GAMMA06-1926</name>
</gene>
<feature type="domain" description="MotA/TolQ/ExbB proton channel" evidence="9">
    <location>
        <begin position="99"/>
        <end position="213"/>
    </location>
</feature>
<dbReference type="GO" id="GO:0006935">
    <property type="term" value="P:chemotaxis"/>
    <property type="evidence" value="ECO:0007669"/>
    <property type="project" value="InterPro"/>
</dbReference>
<keyword evidence="10" id="KW-0282">Flagellum</keyword>
<organism evidence="10">
    <name type="scientific">hydrothermal vent metagenome</name>
    <dbReference type="NCBI Taxonomy" id="652676"/>
    <lineage>
        <taxon>unclassified sequences</taxon>
        <taxon>metagenomes</taxon>
        <taxon>ecological metagenomes</taxon>
    </lineage>
</organism>
<evidence type="ECO:0000259" key="9">
    <source>
        <dbReference type="Pfam" id="PF01618"/>
    </source>
</evidence>
<sequence>MDLATLIGVLGAVGCIVVAILMGGEMGMFVNAPSVMIVVAGTFAVVLMKFPLSNMLGAFGIAGKAFIYKSQQPSEIIDQSVELANVARKDGLLGLESVEVENEFLAKGITMVVDGNPPELVSKILAKEITLSIERNEIGLSIFKAIGDVAPAMGMIGTLIGLVQMMSNMSDPKSIGPAMAVALLTTLYGAVIANVFALPIADKLAHRSNEERLSKSMILESISAIQEGLNPRMIEGLLNVYLPENKKGKVENEAA</sequence>
<dbReference type="NCBIfam" id="NF006527">
    <property type="entry name" value="PRK08990.1"/>
    <property type="match status" value="1"/>
</dbReference>
<dbReference type="Pfam" id="PF01618">
    <property type="entry name" value="MotA_ExbB"/>
    <property type="match status" value="1"/>
</dbReference>
<keyword evidence="3" id="KW-0813">Transport</keyword>
<evidence type="ECO:0000256" key="1">
    <source>
        <dbReference type="ARBA" id="ARBA00004651"/>
    </source>
</evidence>
<keyword evidence="10" id="KW-0969">Cilium</keyword>
<evidence type="ECO:0000256" key="8">
    <source>
        <dbReference type="SAM" id="Phobius"/>
    </source>
</evidence>
<evidence type="ECO:0000256" key="5">
    <source>
        <dbReference type="ARBA" id="ARBA00022692"/>
    </source>
</evidence>
<keyword evidence="7 8" id="KW-0472">Membrane</keyword>
<protein>
    <submittedName>
        <fullName evidence="10">Flagellar motor rotation protein MotA</fullName>
    </submittedName>
</protein>
<evidence type="ECO:0000256" key="4">
    <source>
        <dbReference type="ARBA" id="ARBA00022475"/>
    </source>
</evidence>
<dbReference type="AlphaFoldDB" id="A0A3B0WL66"/>
<dbReference type="InterPro" id="IPR000540">
    <property type="entry name" value="Flag_MotA_CS"/>
</dbReference>
<keyword evidence="6 8" id="KW-1133">Transmembrane helix</keyword>
<evidence type="ECO:0000256" key="7">
    <source>
        <dbReference type="ARBA" id="ARBA00023136"/>
    </source>
</evidence>
<evidence type="ECO:0000256" key="2">
    <source>
        <dbReference type="ARBA" id="ARBA00008038"/>
    </source>
</evidence>
<feature type="transmembrane region" description="Helical" evidence="8">
    <location>
        <begin position="178"/>
        <end position="198"/>
    </location>
</feature>
<keyword evidence="5 8" id="KW-0812">Transmembrane</keyword>
<evidence type="ECO:0000256" key="3">
    <source>
        <dbReference type="ARBA" id="ARBA00022448"/>
    </source>
</evidence>
<evidence type="ECO:0000313" key="10">
    <source>
        <dbReference type="EMBL" id="VAW53053.1"/>
    </source>
</evidence>
<dbReference type="EMBL" id="UOFD01000057">
    <property type="protein sequence ID" value="VAW53053.1"/>
    <property type="molecule type" value="Genomic_DNA"/>
</dbReference>
<comment type="subcellular location">
    <subcellularLocation>
        <location evidence="1">Cell membrane</location>
        <topology evidence="1">Multi-pass membrane protein</topology>
    </subcellularLocation>
</comment>
<dbReference type="PANTHER" id="PTHR30433">
    <property type="entry name" value="CHEMOTAXIS PROTEIN MOTA"/>
    <property type="match status" value="1"/>
</dbReference>
<proteinExistence type="inferred from homology"/>
<dbReference type="GO" id="GO:0071978">
    <property type="term" value="P:bacterial-type flagellum-dependent swarming motility"/>
    <property type="evidence" value="ECO:0007669"/>
    <property type="project" value="InterPro"/>
</dbReference>